<dbReference type="CDD" id="cd00056">
    <property type="entry name" value="ENDO3c"/>
    <property type="match status" value="1"/>
</dbReference>
<evidence type="ECO:0000256" key="6">
    <source>
        <dbReference type="ARBA" id="ARBA00023004"/>
    </source>
</evidence>
<gene>
    <name evidence="12" type="primary">DML2</name>
</gene>
<comment type="similarity">
    <text evidence="3">Belongs to the DNA glycosylase family. DEMETER subfamily.</text>
</comment>
<comment type="cofactor">
    <cofactor evidence="1">
        <name>[4Fe-4S] cluster</name>
        <dbReference type="ChEBI" id="CHEBI:49883"/>
    </cofactor>
</comment>
<accession>A0A2S0NIY0</accession>
<dbReference type="Pfam" id="PF15628">
    <property type="entry name" value="RRM_DME"/>
    <property type="match status" value="1"/>
</dbReference>
<keyword evidence="4" id="KW-0004">4Fe-4S</keyword>
<dbReference type="GO" id="GO:0019104">
    <property type="term" value="F:DNA N-glycosylase activity"/>
    <property type="evidence" value="ECO:0007669"/>
    <property type="project" value="InterPro"/>
</dbReference>
<dbReference type="FunFam" id="1.10.1670.10:FF:000004">
    <property type="entry name" value="DNA glycosylase/AP lyase ROS1"/>
    <property type="match status" value="1"/>
</dbReference>
<feature type="region of interest" description="Disordered" evidence="10">
    <location>
        <begin position="750"/>
        <end position="775"/>
    </location>
</feature>
<dbReference type="EMBL" id="MG602216">
    <property type="protein sequence ID" value="AVP26968.1"/>
    <property type="molecule type" value="Genomic_DNA"/>
</dbReference>
<feature type="region of interest" description="Disordered" evidence="10">
    <location>
        <begin position="1292"/>
        <end position="1347"/>
    </location>
</feature>
<feature type="compositionally biased region" description="Basic and acidic residues" evidence="10">
    <location>
        <begin position="18"/>
        <end position="28"/>
    </location>
</feature>
<dbReference type="Gene3D" id="1.10.1670.10">
    <property type="entry name" value="Helix-hairpin-Helix base-excision DNA repair enzymes (C-terminal)"/>
    <property type="match status" value="1"/>
</dbReference>
<dbReference type="SMART" id="SM00525">
    <property type="entry name" value="FES"/>
    <property type="match status" value="1"/>
</dbReference>
<feature type="region of interest" description="Disordered" evidence="10">
    <location>
        <begin position="218"/>
        <end position="238"/>
    </location>
</feature>
<feature type="region of interest" description="Disordered" evidence="10">
    <location>
        <begin position="418"/>
        <end position="443"/>
    </location>
</feature>
<feature type="region of interest" description="Disordered" evidence="10">
    <location>
        <begin position="279"/>
        <end position="402"/>
    </location>
</feature>
<feature type="compositionally biased region" description="Polar residues" evidence="10">
    <location>
        <begin position="291"/>
        <end position="302"/>
    </location>
</feature>
<dbReference type="Pfam" id="PF15629">
    <property type="entry name" value="Perm-CXXC"/>
    <property type="match status" value="1"/>
</dbReference>
<evidence type="ECO:0000256" key="7">
    <source>
        <dbReference type="ARBA" id="ARBA00023014"/>
    </source>
</evidence>
<keyword evidence="9" id="KW-0539">Nucleus</keyword>
<evidence type="ECO:0000256" key="8">
    <source>
        <dbReference type="ARBA" id="ARBA00023125"/>
    </source>
</evidence>
<dbReference type="PANTHER" id="PTHR46213:SF24">
    <property type="entry name" value="HHH-GPD DOMAIN-CONTAINING PROTEIN"/>
    <property type="match status" value="1"/>
</dbReference>
<protein>
    <submittedName>
        <fullName evidence="12">DEMETER-like DNA glycosylase</fullName>
    </submittedName>
</protein>
<dbReference type="InterPro" id="IPR011257">
    <property type="entry name" value="DNA_glycosylase"/>
</dbReference>
<dbReference type="InterPro" id="IPR044811">
    <property type="entry name" value="DME/ROS1"/>
</dbReference>
<feature type="compositionally biased region" description="Low complexity" evidence="10">
    <location>
        <begin position="1003"/>
        <end position="1012"/>
    </location>
</feature>
<feature type="region of interest" description="Disordered" evidence="10">
    <location>
        <begin position="1003"/>
        <end position="1065"/>
    </location>
</feature>
<feature type="compositionally biased region" description="Basic and acidic residues" evidence="10">
    <location>
        <begin position="1018"/>
        <end position="1027"/>
    </location>
</feature>
<sequence>MNLERGFHDVWAPVTPEKPVEQRSNQDHKGVENWQDLLGIYTGVLQDESCGLPPAWHPNSCVGVNPVEVEPPIKNFAPVPQNIGQAGVVGLHNGHGVASAETCTKMLPCSSGSAGLVGESNWNHSIQDAAPVEEYRSFDQNAGYAGSHLQNVGDMVTPRKVNSLAELMGTGDALGMNGDEITSAAKKAVQKQDIGGYNLQQMPSSRLSAAYRPSYNIDLPQRSEDGDSSSVTMPSHLGPATPDHHKLLKNGEVSQIPHLLIEEISTKGEYNNKFMLPEQTEIGEREHSDFVSDSLSTASPDISATKEKQNLVGGSNGEFDLNGTPPQKAPKRRKHRPKVVREAKPKRTPKPAAKENKNPGGDPPTKRKYVRKKNIKSSTNQSVDAENRVAVPDSQPQGKSCKRALNFDLENGVGKKIKCKETDRQEDNNKGSDASQNSSLDFHSAGLNGQGTCTVEAVHQNICREQKQTEHTYNFVPFVDKIPPQESVPHVATVPPATSKGHTLNVIARSLNACSTNINQSNVQGKHGQVHHHTSGGFSQLLLLATTGQQNLDGLRQPRLQSTPQLLEDLVGNMEKREPKRVRSYVEPTQPLIVSQICSHGVSKTGHFNKESIRSWQNVSSTKDAESIINGLRIPSGNPSAEKFSEQTGSPNKSLHAQTYRLRRNGGIPYFGSEEISTLMNPTYESNKATRYWCMNSISSGVGPQKQIADIESRPFAEAQYNSSLTAIANCHMLFTSHGGPKVIRRNEMSDAPARVSAKRQYTRKTPENKMSSTRRVVHQETRNIQGYGYELTNDSCSREYKRNIFSVDDIIDGMKNLQISKEVGNALVPYAGDGVVVPYEAFEPVKKRRPRPKVDLDPETNRLWNLLMGSEGSESAETMDEDKQKRWEEERRVFRGRVDSFIARMHLVQGDRRFSKWKGSVVDSVIGVYLTQNVSDHLSSSAFMSLAAKFPIKPTNIRDTSCQKAGNPSAEYVVRVSHPDGTTCHQRMTTEPVYDHNTLKSSKLSEYSSEKVPSGTVDKHTGRTEEWVVSSQSSSGSMNYKASEDIRSSSESNSEVDDQVTGSNSREIHAPLNLFEEAGGITEFQKNQFQELGFSFLDTMLSNDHQEYENLANRDYPGVTSSTNAYTCPLTTNAQHNQGPDPTSDSTWQGMLMGAGNRDTDVFASLEKECTSSLTSTHCDTTSGTVTEELHNKAGRRMESRPMEQQTPSYKLQASTVDHEVLTKHLEKKMNLPIESESRDNRHFMNYKLGGMQETFQQESIFPTDTVKSAEALGQNPTDNQKLSENVTLEPTEMNTMHASNVQSSRISTKSTATKQKDEKEKEKSFDWDSLRKHAQSKGGTRGRSRDIMDSLDYEALRNADVGEISDCIKERGMNNMLAARIKAFLNRLVKDHGSIDLEWLRDVQPDKVKDYLLSIRGLGLKSVECIRLLTLHHLAFPVDTNVGRIAVRLGWVPLQPLPESLQLHLLELYPVLESIQKYLWPRLCMLDQETLYELHYQLITFGKVFCTKRQPNCNACPMRGECRHFASAFASARLALPGPEEKRVVCSDVSTNSSKSCGVVTEPMSLPPPENYIGSGPGLTVNCEPIIEEPATPESSIEDTERDIEDAFYEDPDEIPEIKLNIEEFTTNLKSFIQENKEIQEGDMSRAIIALSPQLASIPTPKLKHVSRLRTEHQVYELPDSHPLLEGMDRREPDDPSPYLLALWTPGETADSVQLPEGKCSSTESGMCNNKTCFPCNSTREAHAQTVRGTILIPCRTAMRGSFPLNGTYFQVNEVFADDKTSRDPIKVPRSLIWNLPRRTVFFGTSVSTIFKGMSTEGIQYCFWRGFVCVRGFDQKTRAPRPLKARLHLPASKIPKKNSENTR</sequence>
<dbReference type="GO" id="GO:0003677">
    <property type="term" value="F:DNA binding"/>
    <property type="evidence" value="ECO:0007669"/>
    <property type="project" value="UniProtKB-KW"/>
</dbReference>
<feature type="compositionally biased region" description="Polar residues" evidence="10">
    <location>
        <begin position="1292"/>
        <end position="1315"/>
    </location>
</feature>
<dbReference type="InterPro" id="IPR028924">
    <property type="entry name" value="Perm-CXXC"/>
</dbReference>
<feature type="compositionally biased region" description="Basic and acidic residues" evidence="10">
    <location>
        <begin position="1316"/>
        <end position="1333"/>
    </location>
</feature>
<dbReference type="GO" id="GO:0035514">
    <property type="term" value="F:DNA demethylase activity"/>
    <property type="evidence" value="ECO:0007669"/>
    <property type="project" value="InterPro"/>
</dbReference>
<evidence type="ECO:0000256" key="2">
    <source>
        <dbReference type="ARBA" id="ARBA00004123"/>
    </source>
</evidence>
<keyword evidence="6" id="KW-0408">Iron</keyword>
<evidence type="ECO:0000313" key="12">
    <source>
        <dbReference type="EMBL" id="AVP26968.1"/>
    </source>
</evidence>
<dbReference type="InterPro" id="IPR028925">
    <property type="entry name" value="RRM_DME"/>
</dbReference>
<dbReference type="GO" id="GO:0003906">
    <property type="term" value="F:DNA-(apurinic or apyrimidinic site) endonuclease activity"/>
    <property type="evidence" value="ECO:0007669"/>
    <property type="project" value="UniProtKB-ARBA"/>
</dbReference>
<dbReference type="InterPro" id="IPR023170">
    <property type="entry name" value="HhH_base_excis_C"/>
</dbReference>
<name>A0A2S0NIY0_SALMI</name>
<keyword evidence="8" id="KW-0238">DNA-binding</keyword>
<dbReference type="SMART" id="SM00478">
    <property type="entry name" value="ENDO3c"/>
    <property type="match status" value="1"/>
</dbReference>
<dbReference type="GO" id="GO:0006284">
    <property type="term" value="P:base-excision repair"/>
    <property type="evidence" value="ECO:0007669"/>
    <property type="project" value="InterPro"/>
</dbReference>
<feature type="compositionally biased region" description="Basic and acidic residues" evidence="10">
    <location>
        <begin position="419"/>
        <end position="430"/>
    </location>
</feature>
<keyword evidence="5" id="KW-0479">Metal-binding</keyword>
<dbReference type="GO" id="GO:0005634">
    <property type="term" value="C:nucleus"/>
    <property type="evidence" value="ECO:0007669"/>
    <property type="project" value="UniProtKB-SubCell"/>
</dbReference>
<dbReference type="InterPro" id="IPR003265">
    <property type="entry name" value="HhH-GPD_domain"/>
</dbReference>
<feature type="region of interest" description="Disordered" evidence="10">
    <location>
        <begin position="1"/>
        <end position="28"/>
    </location>
</feature>
<feature type="compositionally biased region" description="Polar residues" evidence="10">
    <location>
        <begin position="431"/>
        <end position="441"/>
    </location>
</feature>
<evidence type="ECO:0000256" key="10">
    <source>
        <dbReference type="SAM" id="MobiDB-lite"/>
    </source>
</evidence>
<evidence type="ECO:0000259" key="11">
    <source>
        <dbReference type="SMART" id="SM00478"/>
    </source>
</evidence>
<evidence type="ECO:0000256" key="5">
    <source>
        <dbReference type="ARBA" id="ARBA00022723"/>
    </source>
</evidence>
<evidence type="ECO:0000256" key="9">
    <source>
        <dbReference type="ARBA" id="ARBA00023242"/>
    </source>
</evidence>
<evidence type="ECO:0000256" key="4">
    <source>
        <dbReference type="ARBA" id="ARBA00022485"/>
    </source>
</evidence>
<feature type="compositionally biased region" description="Basic residues" evidence="10">
    <location>
        <begin position="329"/>
        <end position="338"/>
    </location>
</feature>
<feature type="compositionally biased region" description="Basic residues" evidence="10">
    <location>
        <begin position="366"/>
        <end position="375"/>
    </location>
</feature>
<dbReference type="GO" id="GO:0051539">
    <property type="term" value="F:4 iron, 4 sulfur cluster binding"/>
    <property type="evidence" value="ECO:0007669"/>
    <property type="project" value="UniProtKB-KW"/>
</dbReference>
<dbReference type="InterPro" id="IPR003651">
    <property type="entry name" value="Endonuclease3_FeS-loop_motif"/>
</dbReference>
<dbReference type="PANTHER" id="PTHR46213">
    <property type="entry name" value="TRANSCRIPTIONAL ACTIVATOR DEMETER"/>
    <property type="match status" value="1"/>
</dbReference>
<feature type="domain" description="HhH-GPD" evidence="11">
    <location>
        <begin position="1342"/>
        <end position="1506"/>
    </location>
</feature>
<dbReference type="SUPFAM" id="SSF48150">
    <property type="entry name" value="DNA-glycosylase"/>
    <property type="match status" value="1"/>
</dbReference>
<reference evidence="12" key="1">
    <citation type="submission" date="2017-12" db="EMBL/GenBank/DDBJ databases">
        <title>Systematic analysis of DEMETER-like DNA glycosylase genes shows lineage-specific smi-miR7972 involved in SmDML1 regulation in Salvia miltiorrhiza.</title>
        <authorList>
            <person name="Li J."/>
            <person name="Li C.L."/>
            <person name="Lu S.F."/>
        </authorList>
    </citation>
    <scope>NUCLEOTIDE SEQUENCE</scope>
</reference>
<dbReference type="GO" id="GO:0046872">
    <property type="term" value="F:metal ion binding"/>
    <property type="evidence" value="ECO:0007669"/>
    <property type="project" value="UniProtKB-KW"/>
</dbReference>
<organism evidence="12">
    <name type="scientific">Salvia miltiorrhiza</name>
    <name type="common">Chinese sage</name>
    <dbReference type="NCBI Taxonomy" id="226208"/>
    <lineage>
        <taxon>Eukaryota</taxon>
        <taxon>Viridiplantae</taxon>
        <taxon>Streptophyta</taxon>
        <taxon>Embryophyta</taxon>
        <taxon>Tracheophyta</taxon>
        <taxon>Spermatophyta</taxon>
        <taxon>Magnoliopsida</taxon>
        <taxon>eudicotyledons</taxon>
        <taxon>Gunneridae</taxon>
        <taxon>Pentapetalae</taxon>
        <taxon>asterids</taxon>
        <taxon>lamiids</taxon>
        <taxon>Lamiales</taxon>
        <taxon>Lamiaceae</taxon>
        <taxon>Nepetoideae</taxon>
        <taxon>Mentheae</taxon>
        <taxon>Salviinae</taxon>
        <taxon>Salvia</taxon>
        <taxon>Salvia incertae sedis</taxon>
    </lineage>
</organism>
<comment type="subcellular location">
    <subcellularLocation>
        <location evidence="2">Nucleus</location>
    </subcellularLocation>
</comment>
<proteinExistence type="inferred from homology"/>
<evidence type="ECO:0000256" key="3">
    <source>
        <dbReference type="ARBA" id="ARBA00005646"/>
    </source>
</evidence>
<keyword evidence="7" id="KW-0411">Iron-sulfur</keyword>
<evidence type="ECO:0000256" key="1">
    <source>
        <dbReference type="ARBA" id="ARBA00001966"/>
    </source>
</evidence>
<dbReference type="GO" id="GO:0141166">
    <property type="term" value="P:chromosomal 5-methylcytosine DNA demethylation pathway"/>
    <property type="evidence" value="ECO:0007669"/>
    <property type="project" value="InterPro"/>
</dbReference>
<feature type="region of interest" description="Disordered" evidence="10">
    <location>
        <begin position="631"/>
        <end position="653"/>
    </location>
</feature>